<protein>
    <submittedName>
        <fullName evidence="1">Glycosyl hydrolase family 76</fullName>
    </submittedName>
</protein>
<dbReference type="AlphaFoldDB" id="A0A4R7T6X8"/>
<organism evidence="1 2">
    <name type="scientific">Kribbella voronezhensis</name>
    <dbReference type="NCBI Taxonomy" id="2512212"/>
    <lineage>
        <taxon>Bacteria</taxon>
        <taxon>Bacillati</taxon>
        <taxon>Actinomycetota</taxon>
        <taxon>Actinomycetes</taxon>
        <taxon>Propionibacteriales</taxon>
        <taxon>Kribbellaceae</taxon>
        <taxon>Kribbella</taxon>
    </lineage>
</organism>
<dbReference type="PANTHER" id="PTHR47791">
    <property type="entry name" value="MEIOTICALLY UP-REGULATED GENE 191 PROTEIN"/>
    <property type="match status" value="1"/>
</dbReference>
<dbReference type="GO" id="GO:0005975">
    <property type="term" value="P:carbohydrate metabolic process"/>
    <property type="evidence" value="ECO:0007669"/>
    <property type="project" value="InterPro"/>
</dbReference>
<dbReference type="Gene3D" id="1.50.10.20">
    <property type="match status" value="1"/>
</dbReference>
<keyword evidence="1" id="KW-0378">Hydrolase</keyword>
<dbReference type="InterPro" id="IPR008928">
    <property type="entry name" value="6-hairpin_glycosidase_sf"/>
</dbReference>
<dbReference type="RefSeq" id="WP_166678500.1">
    <property type="nucleotide sequence ID" value="NZ_SOCE01000001.1"/>
</dbReference>
<dbReference type="PANTHER" id="PTHR47791:SF3">
    <property type="entry name" value="MEIOTICALLY UP-REGULATED GENE 191 PROTEIN"/>
    <property type="match status" value="1"/>
</dbReference>
<dbReference type="Proteomes" id="UP000295151">
    <property type="component" value="Unassembled WGS sequence"/>
</dbReference>
<accession>A0A4R7T6X8</accession>
<dbReference type="SUPFAM" id="SSF48208">
    <property type="entry name" value="Six-hairpin glycosidases"/>
    <property type="match status" value="1"/>
</dbReference>
<evidence type="ECO:0000313" key="1">
    <source>
        <dbReference type="EMBL" id="TDU87662.1"/>
    </source>
</evidence>
<dbReference type="InterPro" id="IPR005198">
    <property type="entry name" value="Glyco_hydro_76"/>
</dbReference>
<dbReference type="InterPro" id="IPR053169">
    <property type="entry name" value="MUG_Protein"/>
</dbReference>
<dbReference type="Pfam" id="PF03663">
    <property type="entry name" value="Glyco_hydro_76"/>
    <property type="match status" value="1"/>
</dbReference>
<name>A0A4R7T6X8_9ACTN</name>
<gene>
    <name evidence="1" type="ORF">EV138_1187</name>
</gene>
<reference evidence="1 2" key="1">
    <citation type="submission" date="2019-03" db="EMBL/GenBank/DDBJ databases">
        <title>Genomic Encyclopedia of Type Strains, Phase III (KMG-III): the genomes of soil and plant-associated and newly described type strains.</title>
        <authorList>
            <person name="Whitman W."/>
        </authorList>
    </citation>
    <scope>NUCLEOTIDE SEQUENCE [LARGE SCALE GENOMIC DNA]</scope>
    <source>
        <strain evidence="1 2">VKM Ac-2575</strain>
    </source>
</reference>
<comment type="caution">
    <text evidence="1">The sequence shown here is derived from an EMBL/GenBank/DDBJ whole genome shotgun (WGS) entry which is preliminary data.</text>
</comment>
<dbReference type="EMBL" id="SOCE01000001">
    <property type="protein sequence ID" value="TDU87662.1"/>
    <property type="molecule type" value="Genomic_DNA"/>
</dbReference>
<proteinExistence type="predicted"/>
<sequence length="375" mass="41824">MSSTAASTVTQTDLVRTMDAFLGAYGIDNGDYKTHQRDPGAIHFWEASFIRQTLADASRLTGLWKDEVSDAYYRYEKTHSVNRFGNPNCWIANDADWNDDYSWAIQFALAAYEVTGDEHLRDQARWHTDFFYRDHYDTAYGGGFWRERGTRDQKDVPSNGFAIAAAELARHFPTATVHNNPMNTDKTYLQIATDTYNWLKASFLRADGAVQNSFSGRPWDDNLYTYNAGVFLELAANLYDLTKDQTYLTDGTKVADFARSHFTTGPNQLIVVEDDVTGNGLYRPDPVDSYEIVFKGILLRGLAKFITLGKQTSYVGWLSDNAQAGYENRTDDLPSAVFDQTLGNARSTGVATGLAAMTYTLAAGDLSGRTITSAT</sequence>
<keyword evidence="2" id="KW-1185">Reference proteome</keyword>
<evidence type="ECO:0000313" key="2">
    <source>
        <dbReference type="Proteomes" id="UP000295151"/>
    </source>
</evidence>
<dbReference type="GO" id="GO:0016787">
    <property type="term" value="F:hydrolase activity"/>
    <property type="evidence" value="ECO:0007669"/>
    <property type="project" value="UniProtKB-KW"/>
</dbReference>